<gene>
    <name evidence="6" type="ordered locus">HCH_00185</name>
</gene>
<evidence type="ECO:0000259" key="5">
    <source>
        <dbReference type="Pfam" id="PF01613"/>
    </source>
</evidence>
<dbReference type="Gene3D" id="2.30.110.10">
    <property type="entry name" value="Electron Transport, Fmn-binding Protein, Chain A"/>
    <property type="match status" value="1"/>
</dbReference>
<dbReference type="PANTHER" id="PTHR33798">
    <property type="entry name" value="FLAVOPROTEIN OXYGENASE"/>
    <property type="match status" value="1"/>
</dbReference>
<name>Q2SQH2_HAHCH</name>
<dbReference type="Pfam" id="PF01613">
    <property type="entry name" value="Flavin_Reduct"/>
    <property type="match status" value="1"/>
</dbReference>
<dbReference type="OrthoDB" id="9785826at2"/>
<reference evidence="6 7" key="1">
    <citation type="journal article" date="2005" name="Nucleic Acids Res.">
        <title>Genomic blueprint of Hahella chejuensis, a marine microbe producing an algicidal agent.</title>
        <authorList>
            <person name="Jeong H."/>
            <person name="Yim J.H."/>
            <person name="Lee C."/>
            <person name="Choi S.-H."/>
            <person name="Park Y.K."/>
            <person name="Yoon S.H."/>
            <person name="Hur C.-G."/>
            <person name="Kang H.-Y."/>
            <person name="Kim D."/>
            <person name="Lee H.H."/>
            <person name="Park K.H."/>
            <person name="Park S.-H."/>
            <person name="Park H.-S."/>
            <person name="Lee H.K."/>
            <person name="Oh T.K."/>
            <person name="Kim J.F."/>
        </authorList>
    </citation>
    <scope>NUCLEOTIDE SEQUENCE [LARGE SCALE GENOMIC DNA]</scope>
    <source>
        <strain evidence="6 7">KCTC 2396</strain>
    </source>
</reference>
<dbReference type="GO" id="GO:0016646">
    <property type="term" value="F:oxidoreductase activity, acting on the CH-NH group of donors, NAD or NADP as acceptor"/>
    <property type="evidence" value="ECO:0007669"/>
    <property type="project" value="UniProtKB-ARBA"/>
</dbReference>
<comment type="similarity">
    <text evidence="4">Belongs to the flavoredoxin family.</text>
</comment>
<dbReference type="PANTHER" id="PTHR33798:SF5">
    <property type="entry name" value="FLAVIN REDUCTASE LIKE DOMAIN-CONTAINING PROTEIN"/>
    <property type="match status" value="1"/>
</dbReference>
<dbReference type="RefSeq" id="WP_011394179.1">
    <property type="nucleotide sequence ID" value="NC_007645.1"/>
</dbReference>
<dbReference type="InterPro" id="IPR002563">
    <property type="entry name" value="Flavin_Rdtase-like_dom"/>
</dbReference>
<accession>Q2SQH2</accession>
<dbReference type="KEGG" id="hch:HCH_00185"/>
<dbReference type="eggNOG" id="COG1853">
    <property type="taxonomic scope" value="Bacteria"/>
</dbReference>
<evidence type="ECO:0000313" key="6">
    <source>
        <dbReference type="EMBL" id="ABC27102.1"/>
    </source>
</evidence>
<feature type="domain" description="Flavin reductase like" evidence="5">
    <location>
        <begin position="25"/>
        <end position="164"/>
    </location>
</feature>
<dbReference type="GO" id="GO:0010181">
    <property type="term" value="F:FMN binding"/>
    <property type="evidence" value="ECO:0007669"/>
    <property type="project" value="InterPro"/>
</dbReference>
<proteinExistence type="inferred from homology"/>
<evidence type="ECO:0000256" key="4">
    <source>
        <dbReference type="ARBA" id="ARBA00038054"/>
    </source>
</evidence>
<comment type="cofactor">
    <cofactor evidence="1">
        <name>FMN</name>
        <dbReference type="ChEBI" id="CHEBI:58210"/>
    </cofactor>
</comment>
<dbReference type="EMBL" id="CP000155">
    <property type="protein sequence ID" value="ABC27102.1"/>
    <property type="molecule type" value="Genomic_DNA"/>
</dbReference>
<organism evidence="6 7">
    <name type="scientific">Hahella chejuensis (strain KCTC 2396)</name>
    <dbReference type="NCBI Taxonomy" id="349521"/>
    <lineage>
        <taxon>Bacteria</taxon>
        <taxon>Pseudomonadati</taxon>
        <taxon>Pseudomonadota</taxon>
        <taxon>Gammaproteobacteria</taxon>
        <taxon>Oceanospirillales</taxon>
        <taxon>Hahellaceae</taxon>
        <taxon>Hahella</taxon>
    </lineage>
</organism>
<dbReference type="STRING" id="349521.HCH_00185"/>
<evidence type="ECO:0000256" key="1">
    <source>
        <dbReference type="ARBA" id="ARBA00001917"/>
    </source>
</evidence>
<protein>
    <submittedName>
        <fullName evidence="6">Conserved protein/domain typically associated with flavoprotein oxygenases, DIM6/NTAB family</fullName>
    </submittedName>
</protein>
<keyword evidence="7" id="KW-1185">Reference proteome</keyword>
<evidence type="ECO:0000256" key="2">
    <source>
        <dbReference type="ARBA" id="ARBA00022630"/>
    </source>
</evidence>
<keyword evidence="3" id="KW-0288">FMN</keyword>
<evidence type="ECO:0000313" key="7">
    <source>
        <dbReference type="Proteomes" id="UP000000238"/>
    </source>
</evidence>
<dbReference type="AlphaFoldDB" id="Q2SQH2"/>
<sequence length="210" mass="23257">MLINHEDIESMPHLYRVAFINSLSGFKSANLVGTADKKGLTNLSIVSSCTHIGAHPPLVAMIIRPHSVERHTLENILATSFYTLNQVHAGIYRPSHQTSARYPKEVSEFAAVGLTEAWRQDFAAPYVKESKISLGMALREHHHLSINGTELLIGEIMQVQLPSECLSQDGFVDIEKAETVALSGLDSYHRSQRLARLSYAKPDAPLSEIE</sequence>
<dbReference type="InterPro" id="IPR012349">
    <property type="entry name" value="Split_barrel_FMN-bd"/>
</dbReference>
<dbReference type="Proteomes" id="UP000000238">
    <property type="component" value="Chromosome"/>
</dbReference>
<evidence type="ECO:0000256" key="3">
    <source>
        <dbReference type="ARBA" id="ARBA00022643"/>
    </source>
</evidence>
<keyword evidence="2" id="KW-0285">Flavoprotein</keyword>
<dbReference type="SUPFAM" id="SSF50475">
    <property type="entry name" value="FMN-binding split barrel"/>
    <property type="match status" value="1"/>
</dbReference>
<dbReference type="HOGENOM" id="CLU_113721_0_0_6"/>